<dbReference type="InterPro" id="IPR036259">
    <property type="entry name" value="MFS_trans_sf"/>
</dbReference>
<keyword evidence="5 7" id="KW-0472">Membrane</keyword>
<feature type="transmembrane region" description="Helical" evidence="7">
    <location>
        <begin position="287"/>
        <end position="308"/>
    </location>
</feature>
<dbReference type="PANTHER" id="PTHR23501:SF191">
    <property type="entry name" value="VACUOLAR BASIC AMINO ACID TRANSPORTER 4"/>
    <property type="match status" value="1"/>
</dbReference>
<feature type="transmembrane region" description="Helical" evidence="7">
    <location>
        <begin position="348"/>
        <end position="373"/>
    </location>
</feature>
<evidence type="ECO:0000313" key="9">
    <source>
        <dbReference type="EMBL" id="WWR46145.1"/>
    </source>
</evidence>
<dbReference type="Pfam" id="PF07690">
    <property type="entry name" value="MFS_1"/>
    <property type="match status" value="1"/>
</dbReference>
<keyword evidence="4 7" id="KW-1133">Transmembrane helix</keyword>
<dbReference type="EMBL" id="CP146069">
    <property type="protein sequence ID" value="WWR46145.1"/>
    <property type="molecule type" value="Genomic_DNA"/>
</dbReference>
<feature type="transmembrane region" description="Helical" evidence="7">
    <location>
        <begin position="224"/>
        <end position="247"/>
    </location>
</feature>
<feature type="domain" description="Major facilitator superfamily (MFS) profile" evidence="8">
    <location>
        <begin position="15"/>
        <end position="409"/>
    </location>
</feature>
<feature type="transmembrane region" description="Helical" evidence="7">
    <location>
        <begin position="109"/>
        <end position="130"/>
    </location>
</feature>
<dbReference type="CDD" id="cd17320">
    <property type="entry name" value="MFS_MdfA_MDR_like"/>
    <property type="match status" value="1"/>
</dbReference>
<reference evidence="9 10" key="1">
    <citation type="submission" date="2023-10" db="EMBL/GenBank/DDBJ databases">
        <title>Roseovarius strain S88 nov., isolated from a marine algae.</title>
        <authorList>
            <person name="Lee M.W."/>
            <person name="Lee J.K."/>
            <person name="Kim J.M."/>
            <person name="Choi D.G."/>
            <person name="Baek J.H."/>
            <person name="Bayburt H."/>
            <person name="Jung J.J."/>
            <person name="Han D.M."/>
            <person name="Jeon C.O."/>
        </authorList>
    </citation>
    <scope>NUCLEOTIDE SEQUENCE [LARGE SCALE GENOMIC DNA]</scope>
    <source>
        <strain evidence="9 10">S88</strain>
    </source>
</reference>
<gene>
    <name evidence="9" type="ORF">RZ517_15430</name>
</gene>
<dbReference type="PROSITE" id="PS00216">
    <property type="entry name" value="SUGAR_TRANSPORT_1"/>
    <property type="match status" value="1"/>
</dbReference>
<dbReference type="InterPro" id="IPR020846">
    <property type="entry name" value="MFS_dom"/>
</dbReference>
<feature type="transmembrane region" description="Helical" evidence="7">
    <location>
        <begin position="259"/>
        <end position="280"/>
    </location>
</feature>
<evidence type="ECO:0000259" key="8">
    <source>
        <dbReference type="PROSITE" id="PS50850"/>
    </source>
</evidence>
<feature type="transmembrane region" description="Helical" evidence="7">
    <location>
        <begin position="173"/>
        <end position="193"/>
    </location>
</feature>
<protein>
    <recommendedName>
        <fullName evidence="6">MFS-type drug efflux transporter P55</fullName>
    </recommendedName>
</protein>
<feature type="transmembrane region" description="Helical" evidence="7">
    <location>
        <begin position="142"/>
        <end position="167"/>
    </location>
</feature>
<evidence type="ECO:0000313" key="10">
    <source>
        <dbReference type="Proteomes" id="UP001364156"/>
    </source>
</evidence>
<feature type="transmembrane region" description="Helical" evidence="7">
    <location>
        <begin position="52"/>
        <end position="72"/>
    </location>
</feature>
<keyword evidence="3 7" id="KW-0812">Transmembrane</keyword>
<dbReference type="Gene3D" id="1.20.1720.10">
    <property type="entry name" value="Multidrug resistance protein D"/>
    <property type="match status" value="1"/>
</dbReference>
<feature type="transmembrane region" description="Helical" evidence="7">
    <location>
        <begin position="320"/>
        <end position="341"/>
    </location>
</feature>
<sequence length="409" mass="43266">MQSSPATTNQTLSRTEFVALMAMLVATIAYSIDAMLPALPQIGADLSPSDPNRAQLVVGSFILGLGLGTFFVGAISDAFGRKPVLFWGAVIYVIGAALATLTPSMEALIAARILQGLGASAARIVALAIIRDLYKGREMARLMSFVMLVFALVPAVAPMAGAAILSVTGWRGIFVSFLVFAAITTLWTSLRLTEPLPPEQRNKFELRTLLSAAKEVIAHPMVRLSIAVQTLCFTMLFASISSIQQIMDQSFGRGSEFPYWFALIALVAATGSIVNASLVLRLGMRKLILVALIGQIVVTVPILALFLLQNSAGPGFFIYFPWQVTVFFMIGLTLGNLNALALEPLGHIAGMAASITTGIATVGSVVFSVPIGLAFNGTPVPLLVGVLICACVACALTQRMRGLERGSST</sequence>
<dbReference type="Proteomes" id="UP001364156">
    <property type="component" value="Chromosome"/>
</dbReference>
<organism evidence="9 10">
    <name type="scientific">Roseovarius phycicola</name>
    <dbReference type="NCBI Taxonomy" id="3080976"/>
    <lineage>
        <taxon>Bacteria</taxon>
        <taxon>Pseudomonadati</taxon>
        <taxon>Pseudomonadota</taxon>
        <taxon>Alphaproteobacteria</taxon>
        <taxon>Rhodobacterales</taxon>
        <taxon>Roseobacteraceae</taxon>
        <taxon>Roseovarius</taxon>
    </lineage>
</organism>
<dbReference type="InterPro" id="IPR011701">
    <property type="entry name" value="MFS"/>
</dbReference>
<feature type="transmembrane region" description="Helical" evidence="7">
    <location>
        <begin position="12"/>
        <end position="32"/>
    </location>
</feature>
<evidence type="ECO:0000256" key="2">
    <source>
        <dbReference type="ARBA" id="ARBA00022448"/>
    </source>
</evidence>
<keyword evidence="2" id="KW-0813">Transport</keyword>
<feature type="transmembrane region" description="Helical" evidence="7">
    <location>
        <begin position="84"/>
        <end position="103"/>
    </location>
</feature>
<evidence type="ECO:0000256" key="4">
    <source>
        <dbReference type="ARBA" id="ARBA00022989"/>
    </source>
</evidence>
<evidence type="ECO:0000256" key="5">
    <source>
        <dbReference type="ARBA" id="ARBA00023136"/>
    </source>
</evidence>
<accession>A0ABZ2HE11</accession>
<evidence type="ECO:0000256" key="3">
    <source>
        <dbReference type="ARBA" id="ARBA00022692"/>
    </source>
</evidence>
<keyword evidence="10" id="KW-1185">Reference proteome</keyword>
<dbReference type="PROSITE" id="PS50850">
    <property type="entry name" value="MFS"/>
    <property type="match status" value="1"/>
</dbReference>
<proteinExistence type="predicted"/>
<evidence type="ECO:0000256" key="6">
    <source>
        <dbReference type="ARBA" id="ARBA00044273"/>
    </source>
</evidence>
<evidence type="ECO:0000256" key="1">
    <source>
        <dbReference type="ARBA" id="ARBA00004127"/>
    </source>
</evidence>
<comment type="subcellular location">
    <subcellularLocation>
        <location evidence="1">Endomembrane system</location>
        <topology evidence="1">Multi-pass membrane protein</topology>
    </subcellularLocation>
</comment>
<name>A0ABZ2HE11_9RHOB</name>
<feature type="transmembrane region" description="Helical" evidence="7">
    <location>
        <begin position="379"/>
        <end position="397"/>
    </location>
</feature>
<dbReference type="SUPFAM" id="SSF103473">
    <property type="entry name" value="MFS general substrate transporter"/>
    <property type="match status" value="1"/>
</dbReference>
<dbReference type="InterPro" id="IPR005829">
    <property type="entry name" value="Sugar_transporter_CS"/>
</dbReference>
<dbReference type="RefSeq" id="WP_317057114.1">
    <property type="nucleotide sequence ID" value="NZ_CP146069.1"/>
</dbReference>
<evidence type="ECO:0000256" key="7">
    <source>
        <dbReference type="SAM" id="Phobius"/>
    </source>
</evidence>
<dbReference type="PANTHER" id="PTHR23501">
    <property type="entry name" value="MAJOR FACILITATOR SUPERFAMILY"/>
    <property type="match status" value="1"/>
</dbReference>